<dbReference type="InterPro" id="IPR006311">
    <property type="entry name" value="TAT_signal"/>
</dbReference>
<evidence type="ECO:0000313" key="2">
    <source>
        <dbReference type="EMBL" id="MDR7356561.1"/>
    </source>
</evidence>
<dbReference type="SUPFAM" id="SSF50998">
    <property type="entry name" value="Quinoprotein alcohol dehydrogenase-like"/>
    <property type="match status" value="1"/>
</dbReference>
<feature type="compositionally biased region" description="Pro residues" evidence="1">
    <location>
        <begin position="46"/>
        <end position="69"/>
    </location>
</feature>
<evidence type="ECO:0008006" key="4">
    <source>
        <dbReference type="Google" id="ProtNLM"/>
    </source>
</evidence>
<dbReference type="InterPro" id="IPR015943">
    <property type="entry name" value="WD40/YVTN_repeat-like_dom_sf"/>
</dbReference>
<dbReference type="Gene3D" id="2.130.10.10">
    <property type="entry name" value="YVTN repeat-like/Quinoprotein amine dehydrogenase"/>
    <property type="match status" value="1"/>
</dbReference>
<gene>
    <name evidence="2" type="ORF">J2S64_000252</name>
</gene>
<protein>
    <recommendedName>
        <fullName evidence="4">PQQ-binding-like beta-propeller repeat protein</fullName>
    </recommendedName>
</protein>
<dbReference type="Proteomes" id="UP001183817">
    <property type="component" value="Unassembled WGS sequence"/>
</dbReference>
<dbReference type="SUPFAM" id="SSF63829">
    <property type="entry name" value="Calcium-dependent phosphotriesterase"/>
    <property type="match status" value="1"/>
</dbReference>
<proteinExistence type="predicted"/>
<dbReference type="RefSeq" id="WP_310287434.1">
    <property type="nucleotide sequence ID" value="NZ_BAAAWO010000001.1"/>
</dbReference>
<comment type="caution">
    <text evidence="2">The sequence shown here is derived from an EMBL/GenBank/DDBJ whole genome shotgun (WGS) entry which is preliminary data.</text>
</comment>
<organism evidence="2 3">
    <name type="scientific">Paeniglutamicibacter sulfureus</name>
    <dbReference type="NCBI Taxonomy" id="43666"/>
    <lineage>
        <taxon>Bacteria</taxon>
        <taxon>Bacillati</taxon>
        <taxon>Actinomycetota</taxon>
        <taxon>Actinomycetes</taxon>
        <taxon>Micrococcales</taxon>
        <taxon>Micrococcaceae</taxon>
        <taxon>Paeniglutamicibacter</taxon>
    </lineage>
</organism>
<reference evidence="2 3" key="1">
    <citation type="submission" date="2023-07" db="EMBL/GenBank/DDBJ databases">
        <title>Sequencing the genomes of 1000 actinobacteria strains.</title>
        <authorList>
            <person name="Klenk H.-P."/>
        </authorList>
    </citation>
    <scope>NUCLEOTIDE SEQUENCE [LARGE SCALE GENOMIC DNA]</scope>
    <source>
        <strain evidence="2 3">DSM 20167</strain>
    </source>
</reference>
<evidence type="ECO:0000313" key="3">
    <source>
        <dbReference type="Proteomes" id="UP001183817"/>
    </source>
</evidence>
<sequence>MHHDPQSDPHRLTRRGLLSLAVLAAGGVALSPLHSPTEDPVAVPKPQTPAPTAKPTPKPTPTANPGPPPWRHRDPLLTTPLKRAANTRGAISSFKGAFPAMNVKAVVPLPGLTSAPVPWLAVSIVGPVNQLQIVNPDAGAPMHVVSIPGSHNGGIESLVWDRASKTLYLSTSGSLLSWSPASPKQVRRVAVVPGATVLYELRLDSVGNVWGGTYPNGATFTYTAATKKIRAHSRVAADTDYVRRVAIGPNDQVWVGTGSRNPRLFTFPASHPGRRTEVQLPDPMHNGFISSIDVIGNRVVVTASDITAQLLLDPVSKKWTGKVDRVWGARRASAEIKGSGQKPAQGGGRASAQVKGGGRIFNISQGILYATDTATWRDTKLGPVGTSAPLALHATSKAVLVASQIPTGLRLETFNLATGKIDKVRTVSLTDGEFTIQSLMGHSDGKVYVGGYMGDGLAAVNPDTGARWHSPDDESLVNQIEAMIEFDATRSYIGSYGSADIISMDSSMKDKPGGYVRLERLSRKYHQSRPFGWAVNSRNVFFGTVPDYGRAGGVLGMIDPRSNKISWVLNGGGAGFVRAHSIIGLAADERYVYGTSSVRNGYGIPDTKGPAKVFKLEIATKKKVWETSPVASSGALYAPKLIAGWLVVADVEGLNIIDPANGKLVRRHRLTPTRNAAHRPGWANADIAQVGDGSKLVHSATGTTTVVDFRAGTKAVIGTPKGKQRFSPRLAATPSGGVFGSTEKTVLVELDLLPRPATPTTKPAPPGPSKARPPKPAPRPTPTRARQPSPTPTPSP</sequence>
<feature type="region of interest" description="Disordered" evidence="1">
    <location>
        <begin position="31"/>
        <end position="76"/>
    </location>
</feature>
<keyword evidence="3" id="KW-1185">Reference proteome</keyword>
<evidence type="ECO:0000256" key="1">
    <source>
        <dbReference type="SAM" id="MobiDB-lite"/>
    </source>
</evidence>
<name>A0ABU2BE66_9MICC</name>
<dbReference type="PROSITE" id="PS51318">
    <property type="entry name" value="TAT"/>
    <property type="match status" value="1"/>
</dbReference>
<feature type="region of interest" description="Disordered" evidence="1">
    <location>
        <begin position="752"/>
        <end position="796"/>
    </location>
</feature>
<dbReference type="EMBL" id="JAVDYI010000001">
    <property type="protein sequence ID" value="MDR7356561.1"/>
    <property type="molecule type" value="Genomic_DNA"/>
</dbReference>
<accession>A0ABU2BE66</accession>
<dbReference type="InterPro" id="IPR011047">
    <property type="entry name" value="Quinoprotein_ADH-like_sf"/>
</dbReference>